<name>A0ABU6XMG7_9FABA</name>
<evidence type="ECO:0000313" key="3">
    <source>
        <dbReference type="Proteomes" id="UP001341840"/>
    </source>
</evidence>
<sequence>MVRQSELQCGSYGRRKWVVNNDHHHLHATLSQLSFFPSFFSFEEGDGMKRNNGAWPLLSTHNGSFVIMRRGPLRAIIFKIGVRVRVLNIFVIVLILLFSLRSIPDG</sequence>
<protein>
    <recommendedName>
        <fullName evidence="4">Transmembrane protein</fullName>
    </recommendedName>
</protein>
<comment type="caution">
    <text evidence="2">The sequence shown here is derived from an EMBL/GenBank/DDBJ whole genome shotgun (WGS) entry which is preliminary data.</text>
</comment>
<reference evidence="2 3" key="1">
    <citation type="journal article" date="2023" name="Plants (Basel)">
        <title>Bridging the Gap: Combining Genomics and Transcriptomics Approaches to Understand Stylosanthes scabra, an Orphan Legume from the Brazilian Caatinga.</title>
        <authorList>
            <person name="Ferreira-Neto J.R.C."/>
            <person name="da Silva M.D."/>
            <person name="Binneck E."/>
            <person name="de Melo N.F."/>
            <person name="da Silva R.H."/>
            <person name="de Melo A.L.T.M."/>
            <person name="Pandolfi V."/>
            <person name="Bustamante F.O."/>
            <person name="Brasileiro-Vidal A.C."/>
            <person name="Benko-Iseppon A.M."/>
        </authorList>
    </citation>
    <scope>NUCLEOTIDE SEQUENCE [LARGE SCALE GENOMIC DNA]</scope>
    <source>
        <tissue evidence="2">Leaves</tissue>
    </source>
</reference>
<proteinExistence type="predicted"/>
<dbReference type="EMBL" id="JASCZI010212320">
    <property type="protein sequence ID" value="MED6199112.1"/>
    <property type="molecule type" value="Genomic_DNA"/>
</dbReference>
<gene>
    <name evidence="2" type="ORF">PIB30_072857</name>
</gene>
<evidence type="ECO:0000313" key="2">
    <source>
        <dbReference type="EMBL" id="MED6199112.1"/>
    </source>
</evidence>
<feature type="non-terminal residue" evidence="2">
    <location>
        <position position="106"/>
    </location>
</feature>
<keyword evidence="1" id="KW-0472">Membrane</keyword>
<keyword evidence="1" id="KW-1133">Transmembrane helix</keyword>
<accession>A0ABU6XMG7</accession>
<evidence type="ECO:0000256" key="1">
    <source>
        <dbReference type="SAM" id="Phobius"/>
    </source>
</evidence>
<keyword evidence="3" id="KW-1185">Reference proteome</keyword>
<organism evidence="2 3">
    <name type="scientific">Stylosanthes scabra</name>
    <dbReference type="NCBI Taxonomy" id="79078"/>
    <lineage>
        <taxon>Eukaryota</taxon>
        <taxon>Viridiplantae</taxon>
        <taxon>Streptophyta</taxon>
        <taxon>Embryophyta</taxon>
        <taxon>Tracheophyta</taxon>
        <taxon>Spermatophyta</taxon>
        <taxon>Magnoliopsida</taxon>
        <taxon>eudicotyledons</taxon>
        <taxon>Gunneridae</taxon>
        <taxon>Pentapetalae</taxon>
        <taxon>rosids</taxon>
        <taxon>fabids</taxon>
        <taxon>Fabales</taxon>
        <taxon>Fabaceae</taxon>
        <taxon>Papilionoideae</taxon>
        <taxon>50 kb inversion clade</taxon>
        <taxon>dalbergioids sensu lato</taxon>
        <taxon>Dalbergieae</taxon>
        <taxon>Pterocarpus clade</taxon>
        <taxon>Stylosanthes</taxon>
    </lineage>
</organism>
<feature type="transmembrane region" description="Helical" evidence="1">
    <location>
        <begin position="76"/>
        <end position="100"/>
    </location>
</feature>
<dbReference type="Proteomes" id="UP001341840">
    <property type="component" value="Unassembled WGS sequence"/>
</dbReference>
<keyword evidence="1" id="KW-0812">Transmembrane</keyword>
<evidence type="ECO:0008006" key="4">
    <source>
        <dbReference type="Google" id="ProtNLM"/>
    </source>
</evidence>